<evidence type="ECO:0000259" key="5">
    <source>
        <dbReference type="PROSITE" id="PS51292"/>
    </source>
</evidence>
<dbReference type="InterPro" id="IPR013083">
    <property type="entry name" value="Znf_RING/FYVE/PHD"/>
</dbReference>
<evidence type="ECO:0000313" key="6">
    <source>
        <dbReference type="EMBL" id="GMH20323.1"/>
    </source>
</evidence>
<sequence length="293" mass="33308">MEDLIERERERENTELWVLGRKSENERDRASEGEGERAFLAFKLYDLLPDLIENGRSYCVATLGEAVKIDISSHKINTSDGLSPRKLVECRICHDEEIDSNMETPCSCCGSLKYAHRRCVQRWCDEKGDTLCEICQEQFRPGYTAPPPFFECPQTPLNFRGNWGLNRTDLNNSHIMETVSTDGNHLDSDYDDSSSRSLRSLSIAVIFIGILILRHILQIFVNGSEFHVPLFALAVVRITGSALLVFILMLAVTGLRWVWHLPGLPAHDVSDILCEETPEQHHSHVIQILQSEE</sequence>
<dbReference type="PANTHER" id="PTHR23012">
    <property type="entry name" value="RING/FYVE/PHD ZINC FINGER DOMAIN-CONTAINING"/>
    <property type="match status" value="1"/>
</dbReference>
<dbReference type="Pfam" id="PF12428">
    <property type="entry name" value="DUF3675"/>
    <property type="match status" value="1"/>
</dbReference>
<dbReference type="Gene3D" id="3.30.40.10">
    <property type="entry name" value="Zinc/RING finger domain, C3HC4 (zinc finger)"/>
    <property type="match status" value="1"/>
</dbReference>
<comment type="caution">
    <text evidence="6">The sequence shown here is derived from an EMBL/GenBank/DDBJ whole genome shotgun (WGS) entry which is preliminary data.</text>
</comment>
<organism evidence="6 7">
    <name type="scientific">Nepenthes gracilis</name>
    <name type="common">Slender pitcher plant</name>
    <dbReference type="NCBI Taxonomy" id="150966"/>
    <lineage>
        <taxon>Eukaryota</taxon>
        <taxon>Viridiplantae</taxon>
        <taxon>Streptophyta</taxon>
        <taxon>Embryophyta</taxon>
        <taxon>Tracheophyta</taxon>
        <taxon>Spermatophyta</taxon>
        <taxon>Magnoliopsida</taxon>
        <taxon>eudicotyledons</taxon>
        <taxon>Gunneridae</taxon>
        <taxon>Pentapetalae</taxon>
        <taxon>Caryophyllales</taxon>
        <taxon>Nepenthaceae</taxon>
        <taxon>Nepenthes</taxon>
    </lineage>
</organism>
<dbReference type="SMART" id="SM00744">
    <property type="entry name" value="RINGv"/>
    <property type="match status" value="1"/>
</dbReference>
<dbReference type="GO" id="GO:0016567">
    <property type="term" value="P:protein ubiquitination"/>
    <property type="evidence" value="ECO:0007669"/>
    <property type="project" value="TreeGrafter"/>
</dbReference>
<keyword evidence="3" id="KW-0862">Zinc</keyword>
<dbReference type="GO" id="GO:0016020">
    <property type="term" value="C:membrane"/>
    <property type="evidence" value="ECO:0007669"/>
    <property type="project" value="TreeGrafter"/>
</dbReference>
<dbReference type="CDD" id="cd16495">
    <property type="entry name" value="RING_CH-C4HC3_MARCH"/>
    <property type="match status" value="1"/>
</dbReference>
<protein>
    <recommendedName>
        <fullName evidence="5">RING-CH-type domain-containing protein</fullName>
    </recommendedName>
</protein>
<keyword evidence="2" id="KW-0863">Zinc-finger</keyword>
<dbReference type="EMBL" id="BSYO01000021">
    <property type="protein sequence ID" value="GMH20323.1"/>
    <property type="molecule type" value="Genomic_DNA"/>
</dbReference>
<keyword evidence="1" id="KW-0479">Metal-binding</keyword>
<accession>A0AAD3XWQ2</accession>
<dbReference type="InterPro" id="IPR033275">
    <property type="entry name" value="MARCH-like"/>
</dbReference>
<gene>
    <name evidence="6" type="ORF">Nepgr_022164</name>
</gene>
<dbReference type="PANTHER" id="PTHR23012:SF174">
    <property type="entry name" value="OS01G0121200 PROTEIN"/>
    <property type="match status" value="1"/>
</dbReference>
<keyword evidence="4" id="KW-1133">Transmembrane helix</keyword>
<name>A0AAD3XWQ2_NEPGR</name>
<keyword evidence="4" id="KW-0812">Transmembrane</keyword>
<keyword evidence="4" id="KW-0472">Membrane</keyword>
<dbReference type="FunFam" id="3.30.40.10:FF:000337">
    <property type="entry name" value="Zinc finger family protein"/>
    <property type="match status" value="1"/>
</dbReference>
<dbReference type="GO" id="GO:0008270">
    <property type="term" value="F:zinc ion binding"/>
    <property type="evidence" value="ECO:0007669"/>
    <property type="project" value="UniProtKB-KW"/>
</dbReference>
<evidence type="ECO:0000313" key="7">
    <source>
        <dbReference type="Proteomes" id="UP001279734"/>
    </source>
</evidence>
<evidence type="ECO:0000256" key="1">
    <source>
        <dbReference type="ARBA" id="ARBA00022723"/>
    </source>
</evidence>
<evidence type="ECO:0000256" key="2">
    <source>
        <dbReference type="ARBA" id="ARBA00022771"/>
    </source>
</evidence>
<dbReference type="GO" id="GO:0004842">
    <property type="term" value="F:ubiquitin-protein transferase activity"/>
    <property type="evidence" value="ECO:0007669"/>
    <property type="project" value="TreeGrafter"/>
</dbReference>
<feature type="domain" description="RING-CH-type" evidence="5">
    <location>
        <begin position="82"/>
        <end position="142"/>
    </location>
</feature>
<proteinExistence type="predicted"/>
<feature type="transmembrane region" description="Helical" evidence="4">
    <location>
        <begin position="227"/>
        <end position="252"/>
    </location>
</feature>
<feature type="transmembrane region" description="Helical" evidence="4">
    <location>
        <begin position="201"/>
        <end position="221"/>
    </location>
</feature>
<dbReference type="InterPro" id="IPR011016">
    <property type="entry name" value="Znf_RING-CH"/>
</dbReference>
<keyword evidence="7" id="KW-1185">Reference proteome</keyword>
<evidence type="ECO:0000256" key="3">
    <source>
        <dbReference type="ARBA" id="ARBA00022833"/>
    </source>
</evidence>
<dbReference type="SUPFAM" id="SSF57850">
    <property type="entry name" value="RING/U-box"/>
    <property type="match status" value="1"/>
</dbReference>
<dbReference type="Pfam" id="PF12906">
    <property type="entry name" value="RINGv"/>
    <property type="match status" value="1"/>
</dbReference>
<dbReference type="AlphaFoldDB" id="A0AAD3XWQ2"/>
<dbReference type="PROSITE" id="PS51292">
    <property type="entry name" value="ZF_RING_CH"/>
    <property type="match status" value="1"/>
</dbReference>
<dbReference type="InterPro" id="IPR022143">
    <property type="entry name" value="DUF3675"/>
</dbReference>
<evidence type="ECO:0000256" key="4">
    <source>
        <dbReference type="SAM" id="Phobius"/>
    </source>
</evidence>
<reference evidence="6" key="1">
    <citation type="submission" date="2023-05" db="EMBL/GenBank/DDBJ databases">
        <title>Nepenthes gracilis genome sequencing.</title>
        <authorList>
            <person name="Fukushima K."/>
        </authorList>
    </citation>
    <scope>NUCLEOTIDE SEQUENCE</scope>
    <source>
        <strain evidence="6">SING2019-196</strain>
    </source>
</reference>
<dbReference type="Proteomes" id="UP001279734">
    <property type="component" value="Unassembled WGS sequence"/>
</dbReference>